<gene>
    <name evidence="3" type="ORF">FWJ32_06885</name>
</gene>
<evidence type="ECO:0000313" key="4">
    <source>
        <dbReference type="Proteomes" id="UP000322976"/>
    </source>
</evidence>
<evidence type="ECO:0000256" key="1">
    <source>
        <dbReference type="PIRNR" id="PIRNR018579"/>
    </source>
</evidence>
<keyword evidence="1 2" id="KW-0812">Transmembrane</keyword>
<feature type="transmembrane region" description="Helical" evidence="2">
    <location>
        <begin position="58"/>
        <end position="76"/>
    </location>
</feature>
<dbReference type="EMBL" id="VTPS01000009">
    <property type="protein sequence ID" value="TZE81955.1"/>
    <property type="molecule type" value="Genomic_DNA"/>
</dbReference>
<sequence length="114" mass="12275">MVIIPIIGLIVGILLGIFLPVNISATYASYLSIAILASLDSVLGGVRANMEKNFDLDIFITGFISNSLVAAGLAYIGDLLGVPIYLAAIIVFGSRIFNNIAIIRRYLVFSLRKK</sequence>
<evidence type="ECO:0000256" key="2">
    <source>
        <dbReference type="SAM" id="Phobius"/>
    </source>
</evidence>
<dbReference type="PIRSF" id="PIRSF018579">
    <property type="entry name" value="Sbp"/>
    <property type="match status" value="1"/>
</dbReference>
<keyword evidence="4" id="KW-1185">Reference proteome</keyword>
<protein>
    <submittedName>
        <fullName evidence="3">DUF1290 domain-containing protein</fullName>
    </submittedName>
</protein>
<dbReference type="AlphaFoldDB" id="A0A5D8QB54"/>
<dbReference type="Proteomes" id="UP000322976">
    <property type="component" value="Unassembled WGS sequence"/>
</dbReference>
<dbReference type="InterPro" id="IPR009709">
    <property type="entry name" value="DUF1290"/>
</dbReference>
<keyword evidence="1" id="KW-1003">Cell membrane</keyword>
<organism evidence="3 4">
    <name type="scientific">Calorimonas adulescens</name>
    <dbReference type="NCBI Taxonomy" id="2606906"/>
    <lineage>
        <taxon>Bacteria</taxon>
        <taxon>Bacillati</taxon>
        <taxon>Bacillota</taxon>
        <taxon>Clostridia</taxon>
        <taxon>Thermoanaerobacterales</taxon>
        <taxon>Thermoanaerobacteraceae</taxon>
        <taxon>Calorimonas</taxon>
    </lineage>
</organism>
<proteinExistence type="inferred from homology"/>
<evidence type="ECO:0000313" key="3">
    <source>
        <dbReference type="EMBL" id="TZE81955.1"/>
    </source>
</evidence>
<dbReference type="RefSeq" id="WP_149545229.1">
    <property type="nucleotide sequence ID" value="NZ_VTPS01000009.1"/>
</dbReference>
<dbReference type="Pfam" id="PF06947">
    <property type="entry name" value="DUF1290"/>
    <property type="match status" value="1"/>
</dbReference>
<accession>A0A5D8QB54</accession>
<keyword evidence="1 2" id="KW-0472">Membrane</keyword>
<reference evidence="3 4" key="1">
    <citation type="submission" date="2019-08" db="EMBL/GenBank/DDBJ databases">
        <title>Calorimonas adulescens gen. nov., sp. nov., an anaerobic thermophilic bacterium from Sakhalin hot spring.</title>
        <authorList>
            <person name="Khomyakova M.A."/>
            <person name="Merkel A.Y."/>
            <person name="Novikov A."/>
            <person name="Bonch-Osmolovskaya E.A."/>
            <person name="Slobodkin A.I."/>
        </authorList>
    </citation>
    <scope>NUCLEOTIDE SEQUENCE [LARGE SCALE GENOMIC DNA]</scope>
    <source>
        <strain evidence="3 4">A05MB</strain>
    </source>
</reference>
<comment type="caution">
    <text evidence="3">The sequence shown here is derived from an EMBL/GenBank/DDBJ whole genome shotgun (WGS) entry which is preliminary data.</text>
</comment>
<name>A0A5D8QB54_9THEO</name>
<feature type="transmembrane region" description="Helical" evidence="2">
    <location>
        <begin position="5"/>
        <end position="21"/>
    </location>
</feature>
<keyword evidence="2" id="KW-1133">Transmembrane helix</keyword>
<feature type="transmembrane region" description="Helical" evidence="2">
    <location>
        <begin position="82"/>
        <end position="103"/>
    </location>
</feature>
<comment type="similarity">
    <text evidence="1">Belongs to the sbp family.</text>
</comment>
<comment type="subcellular location">
    <subcellularLocation>
        <location evidence="1">Cell membrane</location>
        <topology evidence="1">Multi-pass membrane protein</topology>
    </subcellularLocation>
</comment>
<dbReference type="GO" id="GO:0005886">
    <property type="term" value="C:plasma membrane"/>
    <property type="evidence" value="ECO:0007669"/>
    <property type="project" value="UniProtKB-SubCell"/>
</dbReference>
<feature type="transmembrane region" description="Helical" evidence="2">
    <location>
        <begin position="27"/>
        <end position="46"/>
    </location>
</feature>